<dbReference type="Pfam" id="PF04055">
    <property type="entry name" value="Radical_SAM"/>
    <property type="match status" value="1"/>
</dbReference>
<dbReference type="InterPro" id="IPR013785">
    <property type="entry name" value="Aldolase_TIM"/>
</dbReference>
<keyword evidence="10" id="KW-1185">Reference proteome</keyword>
<accession>A0ABT5WZL8</accession>
<dbReference type="RefSeq" id="WP_275470864.1">
    <property type="nucleotide sequence ID" value="NZ_JAPDSH010000002.1"/>
</dbReference>
<evidence type="ECO:0000256" key="1">
    <source>
        <dbReference type="ARBA" id="ARBA00001966"/>
    </source>
</evidence>
<dbReference type="NCBIfam" id="TIGR03942">
    <property type="entry name" value="sulfatase_rSAM"/>
    <property type="match status" value="1"/>
</dbReference>
<dbReference type="SFLD" id="SFLDG01067">
    <property type="entry name" value="SPASM/twitch_domain_containing"/>
    <property type="match status" value="1"/>
</dbReference>
<reference evidence="9" key="1">
    <citation type="submission" date="2022-10" db="EMBL/GenBank/DDBJ databases">
        <title>Vagococcus sp. isolated from poultry meat.</title>
        <authorList>
            <person name="Johansson P."/>
            <person name="Bjorkroth J."/>
        </authorList>
    </citation>
    <scope>NUCLEOTIDE SEQUENCE</scope>
    <source>
        <strain evidence="9">PNs007</strain>
    </source>
</reference>
<dbReference type="PANTHER" id="PTHR43273">
    <property type="entry name" value="ANAEROBIC SULFATASE-MATURATING ENZYME HOMOLOG ASLB-RELATED"/>
    <property type="match status" value="1"/>
</dbReference>
<sequence>MKQIAVLVKPSSSLCNIRCQYCFYADVSSMRDVKSFGKMTSETTEKMIENIFVDLEDGDDLSIAFQGGEPTLAGLKFFNYLAEVISVQSKKVTVNYSIQTNGLLLNEKWCEFFKEHRFLVGLSIDGTKSRHDAYRIDTKGEGTFNRVLGGMHLLRRYDIPFNILCVVSTQMVGEANDVYNFLQEEKIEYCQFIPCLDELKPSGEDEFSLKPEGFYAFYNVIFNRWYEELKEGSYRSIKLFDDIINLLVLKKITACGIVGNCQIQYVIEADGSVYPCDFYVLDEYRLGYIQESSLRELFSKECAKQFICERKELPELCLTCPFRQQCHGGCKRMKDAVYVDKSGRFCGYQEILKLIVPKLPELVTLINDSVK</sequence>
<evidence type="ECO:0000256" key="5">
    <source>
        <dbReference type="ARBA" id="ARBA00023004"/>
    </source>
</evidence>
<evidence type="ECO:0000256" key="7">
    <source>
        <dbReference type="ARBA" id="ARBA00023601"/>
    </source>
</evidence>
<comment type="caution">
    <text evidence="9">The sequence shown here is derived from an EMBL/GenBank/DDBJ whole genome shotgun (WGS) entry which is preliminary data.</text>
</comment>
<feature type="domain" description="Radical SAM core" evidence="8">
    <location>
        <begin position="1"/>
        <end position="227"/>
    </location>
</feature>
<dbReference type="NCBIfam" id="TIGR04085">
    <property type="entry name" value="rSAM_more_4Fe4S"/>
    <property type="match status" value="1"/>
</dbReference>
<dbReference type="SFLD" id="SFLDG01072">
    <property type="entry name" value="dehydrogenase_like"/>
    <property type="match status" value="1"/>
</dbReference>
<keyword evidence="3" id="KW-0949">S-adenosyl-L-methionine</keyword>
<keyword evidence="6" id="KW-0411">Iron-sulfur</keyword>
<evidence type="ECO:0000256" key="6">
    <source>
        <dbReference type="ARBA" id="ARBA00023014"/>
    </source>
</evidence>
<evidence type="ECO:0000313" key="9">
    <source>
        <dbReference type="EMBL" id="MDF0479207.1"/>
    </source>
</evidence>
<dbReference type="PANTHER" id="PTHR43273:SF3">
    <property type="entry name" value="ANAEROBIC SULFATASE-MATURATING ENZYME HOMOLOG ASLB-RELATED"/>
    <property type="match status" value="1"/>
</dbReference>
<dbReference type="SFLD" id="SFLDG01384">
    <property type="entry name" value="thioether_bond_formation_requi"/>
    <property type="match status" value="1"/>
</dbReference>
<dbReference type="InterPro" id="IPR007197">
    <property type="entry name" value="rSAM"/>
</dbReference>
<dbReference type="InterPro" id="IPR047207">
    <property type="entry name" value="SPASM_anSME"/>
</dbReference>
<dbReference type="SUPFAM" id="SSF102114">
    <property type="entry name" value="Radical SAM enzymes"/>
    <property type="match status" value="1"/>
</dbReference>
<dbReference type="Proteomes" id="UP001147148">
    <property type="component" value="Unassembled WGS sequence"/>
</dbReference>
<keyword evidence="4" id="KW-0479">Metal-binding</keyword>
<dbReference type="InterPro" id="IPR034485">
    <property type="entry name" value="Anaerobic_Cys-type_sulfatase-m"/>
</dbReference>
<evidence type="ECO:0000259" key="8">
    <source>
        <dbReference type="PROSITE" id="PS51918"/>
    </source>
</evidence>
<dbReference type="InterPro" id="IPR023867">
    <property type="entry name" value="Sulphatase_maturase_rSAM"/>
</dbReference>
<dbReference type="SFLD" id="SFLDF00289">
    <property type="entry name" value="anaerobic_Cys-type_sulfatase-m"/>
    <property type="match status" value="1"/>
</dbReference>
<dbReference type="EMBL" id="JAPDSH010000002">
    <property type="protein sequence ID" value="MDF0479207.1"/>
    <property type="molecule type" value="Genomic_DNA"/>
</dbReference>
<keyword evidence="5" id="KW-0408">Iron</keyword>
<protein>
    <submittedName>
        <fullName evidence="9">Anaerobic sulfatase maturase</fullName>
    </submittedName>
</protein>
<keyword evidence="2" id="KW-0004">4Fe-4S</keyword>
<dbReference type="CDD" id="cd01335">
    <property type="entry name" value="Radical_SAM"/>
    <property type="match status" value="1"/>
</dbReference>
<dbReference type="PROSITE" id="PS51918">
    <property type="entry name" value="RADICAL_SAM"/>
    <property type="match status" value="1"/>
</dbReference>
<proteinExistence type="inferred from homology"/>
<comment type="cofactor">
    <cofactor evidence="1">
        <name>[4Fe-4S] cluster</name>
        <dbReference type="ChEBI" id="CHEBI:49883"/>
    </cofactor>
</comment>
<dbReference type="InterPro" id="IPR058240">
    <property type="entry name" value="rSAM_sf"/>
</dbReference>
<organism evidence="9 10">
    <name type="scientific">Vagococcus proximus</name>
    <dbReference type="NCBI Taxonomy" id="2991417"/>
    <lineage>
        <taxon>Bacteria</taxon>
        <taxon>Bacillati</taxon>
        <taxon>Bacillota</taxon>
        <taxon>Bacilli</taxon>
        <taxon>Lactobacillales</taxon>
        <taxon>Enterococcaceae</taxon>
        <taxon>Vagococcus</taxon>
    </lineage>
</organism>
<evidence type="ECO:0000313" key="10">
    <source>
        <dbReference type="Proteomes" id="UP001147148"/>
    </source>
</evidence>
<gene>
    <name evidence="9" type="ORF">OL233_02805</name>
</gene>
<comment type="similarity">
    <text evidence="7">Belongs to the radical SAM superfamily. Anaerobic sulfatase-maturating enzyme family.</text>
</comment>
<dbReference type="CDD" id="cd21120">
    <property type="entry name" value="SPASM_anSME"/>
    <property type="match status" value="1"/>
</dbReference>
<dbReference type="SFLD" id="SFLDG01386">
    <property type="entry name" value="main_SPASM_domain-containing"/>
    <property type="match status" value="1"/>
</dbReference>
<evidence type="ECO:0000256" key="4">
    <source>
        <dbReference type="ARBA" id="ARBA00022723"/>
    </source>
</evidence>
<dbReference type="Pfam" id="PF13186">
    <property type="entry name" value="SPASM"/>
    <property type="match status" value="1"/>
</dbReference>
<dbReference type="SFLD" id="SFLDS00029">
    <property type="entry name" value="Radical_SAM"/>
    <property type="match status" value="1"/>
</dbReference>
<evidence type="ECO:0000256" key="3">
    <source>
        <dbReference type="ARBA" id="ARBA00022691"/>
    </source>
</evidence>
<dbReference type="Gene3D" id="3.20.20.70">
    <property type="entry name" value="Aldolase class I"/>
    <property type="match status" value="1"/>
</dbReference>
<evidence type="ECO:0000256" key="2">
    <source>
        <dbReference type="ARBA" id="ARBA00022485"/>
    </source>
</evidence>
<dbReference type="InterPro" id="IPR023885">
    <property type="entry name" value="4Fe4S-binding_SPASM_dom"/>
</dbReference>
<name>A0ABT5WZL8_9ENTE</name>